<evidence type="ECO:0000313" key="3">
    <source>
        <dbReference type="Proteomes" id="UP000244929"/>
    </source>
</evidence>
<evidence type="ECO:0000259" key="1">
    <source>
        <dbReference type="PROSITE" id="PS51184"/>
    </source>
</evidence>
<accession>A0A2S1R1F0</accession>
<reference evidence="2 3" key="1">
    <citation type="submission" date="2018-04" db="EMBL/GenBank/DDBJ databases">
        <title>Genome sequencing of Flavobacterium sp. HYN0059.</title>
        <authorList>
            <person name="Yi H."/>
            <person name="Baek C."/>
        </authorList>
    </citation>
    <scope>NUCLEOTIDE SEQUENCE [LARGE SCALE GENOMIC DNA]</scope>
    <source>
        <strain evidence="2 3">HYN0059</strain>
    </source>
</reference>
<dbReference type="RefSeq" id="WP_108779170.1">
    <property type="nucleotide sequence ID" value="NZ_CP029186.1"/>
</dbReference>
<protein>
    <submittedName>
        <fullName evidence="2">Cupin</fullName>
    </submittedName>
</protein>
<sequence>MPFDYIQIERVEKLTKKEFIENYYKPQKPVVITNQIEDWPAFTKWNFDFLREVAGDKTVPLYDNRKTDYTKKVNEPDFTMSMSEYIDILEKGPTHLRIFLYNLMKDVPSMKQDMRWPKLGLRLIKSLPLVFFGGQGAKVFMHYDIDFPNIFHIHFAGEKQCVLVDPKETKYMYRLPYSWICNEDIDFDNPDFEKFPALKMVKPYITNLKHGEMLYMPEGWWHYMKYLTPGFSLSLRSLAGRPGNLMKGLANVTFNRLYDNWMRKRKGQAWLDYKDEESIRRTNAELEKR</sequence>
<name>A0A2S1R1F0_9FLAO</name>
<proteinExistence type="predicted"/>
<dbReference type="SUPFAM" id="SSF51197">
    <property type="entry name" value="Clavaminate synthase-like"/>
    <property type="match status" value="1"/>
</dbReference>
<dbReference type="KEGG" id="falb:HYN59_15620"/>
<keyword evidence="3" id="KW-1185">Reference proteome</keyword>
<gene>
    <name evidence="2" type="ORF">HYN59_15620</name>
</gene>
<dbReference type="AlphaFoldDB" id="A0A2S1R1F0"/>
<feature type="domain" description="JmjC" evidence="1">
    <location>
        <begin position="96"/>
        <end position="256"/>
    </location>
</feature>
<dbReference type="OrthoDB" id="2942327at2"/>
<dbReference type="EMBL" id="CP029186">
    <property type="protein sequence ID" value="AWH86447.1"/>
    <property type="molecule type" value="Genomic_DNA"/>
</dbReference>
<dbReference type="PANTHER" id="PTHR12461">
    <property type="entry name" value="HYPOXIA-INDUCIBLE FACTOR 1 ALPHA INHIBITOR-RELATED"/>
    <property type="match status" value="1"/>
</dbReference>
<dbReference type="InterPro" id="IPR003347">
    <property type="entry name" value="JmjC_dom"/>
</dbReference>
<dbReference type="InterPro" id="IPR041667">
    <property type="entry name" value="Cupin_8"/>
</dbReference>
<dbReference type="Proteomes" id="UP000244929">
    <property type="component" value="Chromosome"/>
</dbReference>
<dbReference type="Pfam" id="PF13621">
    <property type="entry name" value="Cupin_8"/>
    <property type="match status" value="1"/>
</dbReference>
<evidence type="ECO:0000313" key="2">
    <source>
        <dbReference type="EMBL" id="AWH86447.1"/>
    </source>
</evidence>
<organism evidence="2 3">
    <name type="scientific">Flavobacterium album</name>
    <dbReference type="NCBI Taxonomy" id="2175091"/>
    <lineage>
        <taxon>Bacteria</taxon>
        <taxon>Pseudomonadati</taxon>
        <taxon>Bacteroidota</taxon>
        <taxon>Flavobacteriia</taxon>
        <taxon>Flavobacteriales</taxon>
        <taxon>Flavobacteriaceae</taxon>
        <taxon>Flavobacterium</taxon>
    </lineage>
</organism>
<dbReference type="PROSITE" id="PS51184">
    <property type="entry name" value="JMJC"/>
    <property type="match status" value="1"/>
</dbReference>
<dbReference type="SMART" id="SM00558">
    <property type="entry name" value="JmjC"/>
    <property type="match status" value="1"/>
</dbReference>
<dbReference type="Gene3D" id="2.60.120.650">
    <property type="entry name" value="Cupin"/>
    <property type="match status" value="1"/>
</dbReference>
<dbReference type="PANTHER" id="PTHR12461:SF105">
    <property type="entry name" value="HYPOXIA-INDUCIBLE FACTOR 1-ALPHA INHIBITOR"/>
    <property type="match status" value="1"/>
</dbReference>